<dbReference type="InterPro" id="IPR001610">
    <property type="entry name" value="PAC"/>
</dbReference>
<dbReference type="Gene3D" id="6.10.340.10">
    <property type="match status" value="1"/>
</dbReference>
<dbReference type="NCBIfam" id="TIGR00229">
    <property type="entry name" value="sensory_box"/>
    <property type="match status" value="1"/>
</dbReference>
<feature type="domain" description="PAC" evidence="8">
    <location>
        <begin position="481"/>
        <end position="533"/>
    </location>
</feature>
<evidence type="ECO:0000259" key="11">
    <source>
        <dbReference type="PROSITE" id="PS50887"/>
    </source>
</evidence>
<dbReference type="SUPFAM" id="SSF55073">
    <property type="entry name" value="Nucleotide cyclase"/>
    <property type="match status" value="1"/>
</dbReference>
<dbReference type="CDD" id="cd01949">
    <property type="entry name" value="GGDEF"/>
    <property type="match status" value="1"/>
</dbReference>
<dbReference type="GO" id="GO:0005886">
    <property type="term" value="C:plasma membrane"/>
    <property type="evidence" value="ECO:0007669"/>
    <property type="project" value="UniProtKB-SubCell"/>
</dbReference>
<dbReference type="SUPFAM" id="SSF141868">
    <property type="entry name" value="EAL domain-like"/>
    <property type="match status" value="1"/>
</dbReference>
<sequence>MDFQYGDKILFKHITIHNRMLVMVGCAIISLMFVGGFGLRELHSNLMQDRKNKTQHLVQVVVSTLAAYQAQVVAGTLSLRDAQQQAADMVAHMRYGQENYFWINDLNIKMVVHPLRPELNGQDLSTIKDANGVFLFTRFVDVVQRQGSGFVEYLWPKPGSIEAVPKISYVEKFAPWGWMVGSGIYVDDVEHIFQDAASAFMAVILTALLVVWAISVKIGRSITRPLFQTRQAMLRLANGDLDVPLEDMDRSELGDLSQALRVFRDQFAINEGLRLEREESLKQAAEKREELARIIEISHTVVLSWENDEEWSLSYVSENCYRILQSGLKSLVLKPLVNPEDLPQMEALLAAGGDASRWVKLEFRLCLGSEEPRWFECCVLPIKDDHAEVVQYHGVLHDITERRKGEHDLRLAQVLFRTTNEALMISSRDNKIEMVNPAFSRITGYQLDEVLGKGPDLLQSGRHDAPFYTQMWHALQQDGAWEGEIWNRRKSGETYPEWLSIATVTNDKGETVQYVAAFSDITKRKQAEETILHQANYDFLTDLPNRNLFHDRLQTELKRSQRSGQQVALLFIDLDRFKFVNDTLGHNVGDQLLREVAIRLGHCVRESDTIARLGGDEFTVILPELHGPEGVARLAQGMIDKLEERYCIQDHELFISASIGITIYPEDADNMMDLVKNADVAMYRAKENGRGSFCFYTAEMNADARQLHKIEQALRVALEEGQFWIHYQPYVQQSSGLITGVEALIRWRNSAGEIVYPDQFIPVAEETGLIVPIGLWVLRSVIGVIAQWQREGHPDITFSVNVSARQFQEGHLVGQIKAALQENQINPQSLMLEITESLMIRDPEHTLNMLKEIKALGVRVALDDFGTGYSSLGYLKQFPIDLLKIDRSFINGIANSQDDETMVSAIVSMAHSLGVGVIGEGIENDQQLQRVNLHACDYVQGFFYSRPMPYDELALFFEGYQKSHLGLAESE</sequence>
<dbReference type="eggNOG" id="COG5000">
    <property type="taxonomic scope" value="Bacteria"/>
</dbReference>
<dbReference type="CDD" id="cd06225">
    <property type="entry name" value="HAMP"/>
    <property type="match status" value="1"/>
</dbReference>
<dbReference type="InterPro" id="IPR029787">
    <property type="entry name" value="Nucleotide_cyclase"/>
</dbReference>
<feature type="transmembrane region" description="Helical" evidence="6">
    <location>
        <begin position="20"/>
        <end position="39"/>
    </location>
</feature>
<dbReference type="AlphaFoldDB" id="A0L9S8"/>
<evidence type="ECO:0000256" key="1">
    <source>
        <dbReference type="ARBA" id="ARBA00004651"/>
    </source>
</evidence>
<organism evidence="12 13">
    <name type="scientific">Magnetococcus marinus (strain ATCC BAA-1437 / JCM 17883 / MC-1)</name>
    <dbReference type="NCBI Taxonomy" id="156889"/>
    <lineage>
        <taxon>Bacteria</taxon>
        <taxon>Pseudomonadati</taxon>
        <taxon>Pseudomonadota</taxon>
        <taxon>Magnetococcia</taxon>
        <taxon>Magnetococcales</taxon>
        <taxon>Magnetococcaceae</taxon>
        <taxon>Magnetococcus</taxon>
    </lineage>
</organism>
<dbReference type="CDD" id="cd01948">
    <property type="entry name" value="EAL"/>
    <property type="match status" value="1"/>
</dbReference>
<dbReference type="RefSeq" id="WP_011713842.1">
    <property type="nucleotide sequence ID" value="NC_008576.1"/>
</dbReference>
<feature type="domain" description="HAMP" evidence="10">
    <location>
        <begin position="220"/>
        <end position="272"/>
    </location>
</feature>
<evidence type="ECO:0000256" key="5">
    <source>
        <dbReference type="ARBA" id="ARBA00023136"/>
    </source>
</evidence>
<dbReference type="InterPro" id="IPR000160">
    <property type="entry name" value="GGDEF_dom"/>
</dbReference>
<evidence type="ECO:0000313" key="12">
    <source>
        <dbReference type="EMBL" id="ABK44721.1"/>
    </source>
</evidence>
<evidence type="ECO:0000256" key="6">
    <source>
        <dbReference type="SAM" id="Phobius"/>
    </source>
</evidence>
<dbReference type="HOGENOM" id="CLU_000445_70_20_5"/>
<dbReference type="KEGG" id="mgm:Mmc1_2220"/>
<keyword evidence="3 6" id="KW-0812">Transmembrane</keyword>
<evidence type="ECO:0000256" key="2">
    <source>
        <dbReference type="ARBA" id="ARBA00022475"/>
    </source>
</evidence>
<dbReference type="InterPro" id="IPR035919">
    <property type="entry name" value="EAL_sf"/>
</dbReference>
<dbReference type="InterPro" id="IPR000700">
    <property type="entry name" value="PAS-assoc_C"/>
</dbReference>
<dbReference type="Gene3D" id="3.20.20.450">
    <property type="entry name" value="EAL domain"/>
    <property type="match status" value="1"/>
</dbReference>
<dbReference type="GO" id="GO:0003824">
    <property type="term" value="F:catalytic activity"/>
    <property type="evidence" value="ECO:0007669"/>
    <property type="project" value="UniProtKB-ARBA"/>
</dbReference>
<dbReference type="eggNOG" id="COG4564">
    <property type="taxonomic scope" value="Bacteria"/>
</dbReference>
<dbReference type="Pfam" id="PF13426">
    <property type="entry name" value="PAS_9"/>
    <property type="match status" value="2"/>
</dbReference>
<evidence type="ECO:0000259" key="7">
    <source>
        <dbReference type="PROSITE" id="PS50112"/>
    </source>
</evidence>
<dbReference type="PANTHER" id="PTHR44757:SF2">
    <property type="entry name" value="BIOFILM ARCHITECTURE MAINTENANCE PROTEIN MBAA"/>
    <property type="match status" value="1"/>
</dbReference>
<dbReference type="STRING" id="156889.Mmc1_2220"/>
<dbReference type="InterPro" id="IPR003660">
    <property type="entry name" value="HAMP_dom"/>
</dbReference>
<proteinExistence type="predicted"/>
<keyword evidence="13" id="KW-1185">Reference proteome</keyword>
<dbReference type="SUPFAM" id="SSF55785">
    <property type="entry name" value="PYP-like sensor domain (PAS domain)"/>
    <property type="match status" value="2"/>
</dbReference>
<dbReference type="SMART" id="SM00086">
    <property type="entry name" value="PAC"/>
    <property type="match status" value="2"/>
</dbReference>
<keyword evidence="4 6" id="KW-1133">Transmembrane helix</keyword>
<dbReference type="eggNOG" id="COG5001">
    <property type="taxonomic scope" value="Bacteria"/>
</dbReference>
<dbReference type="SMART" id="SM01049">
    <property type="entry name" value="Cache_2"/>
    <property type="match status" value="1"/>
</dbReference>
<dbReference type="SUPFAM" id="SSF158472">
    <property type="entry name" value="HAMP domain-like"/>
    <property type="match status" value="1"/>
</dbReference>
<dbReference type="InterPro" id="IPR001633">
    <property type="entry name" value="EAL_dom"/>
</dbReference>
<feature type="domain" description="GGDEF" evidence="11">
    <location>
        <begin position="565"/>
        <end position="698"/>
    </location>
</feature>
<dbReference type="Gene3D" id="3.30.450.20">
    <property type="entry name" value="PAS domain"/>
    <property type="match status" value="3"/>
</dbReference>
<dbReference type="SMART" id="SM00052">
    <property type="entry name" value="EAL"/>
    <property type="match status" value="1"/>
</dbReference>
<evidence type="ECO:0000259" key="10">
    <source>
        <dbReference type="PROSITE" id="PS50885"/>
    </source>
</evidence>
<evidence type="ECO:0000313" key="13">
    <source>
        <dbReference type="Proteomes" id="UP000002586"/>
    </source>
</evidence>
<dbReference type="InterPro" id="IPR000014">
    <property type="entry name" value="PAS"/>
</dbReference>
<dbReference type="EMBL" id="CP000471">
    <property type="protein sequence ID" value="ABK44721.1"/>
    <property type="molecule type" value="Genomic_DNA"/>
</dbReference>
<accession>A0L9S8</accession>
<gene>
    <name evidence="12" type="ordered locus">Mmc1_2220</name>
</gene>
<dbReference type="SMART" id="SM00304">
    <property type="entry name" value="HAMP"/>
    <property type="match status" value="1"/>
</dbReference>
<protein>
    <submittedName>
        <fullName evidence="12">Diguanylate cyclase/phosphodiesterase with PAS/PAC and GAF sensor(S)</fullName>
    </submittedName>
</protein>
<evidence type="ECO:0000259" key="9">
    <source>
        <dbReference type="PROSITE" id="PS50883"/>
    </source>
</evidence>
<dbReference type="InterPro" id="IPR035965">
    <property type="entry name" value="PAS-like_dom_sf"/>
</dbReference>
<dbReference type="NCBIfam" id="TIGR00254">
    <property type="entry name" value="GGDEF"/>
    <property type="match status" value="1"/>
</dbReference>
<evidence type="ECO:0000256" key="4">
    <source>
        <dbReference type="ARBA" id="ARBA00022989"/>
    </source>
</evidence>
<comment type="subcellular location">
    <subcellularLocation>
        <location evidence="1">Cell membrane</location>
        <topology evidence="1">Multi-pass membrane protein</topology>
    </subcellularLocation>
</comment>
<dbReference type="Pfam" id="PF00672">
    <property type="entry name" value="HAMP"/>
    <property type="match status" value="1"/>
</dbReference>
<dbReference type="Pfam" id="PF17200">
    <property type="entry name" value="sCache_2"/>
    <property type="match status" value="1"/>
</dbReference>
<dbReference type="PROSITE" id="PS50887">
    <property type="entry name" value="GGDEF"/>
    <property type="match status" value="1"/>
</dbReference>
<dbReference type="Pfam" id="PF00990">
    <property type="entry name" value="GGDEF"/>
    <property type="match status" value="1"/>
</dbReference>
<dbReference type="InterPro" id="IPR052155">
    <property type="entry name" value="Biofilm_reg_signaling"/>
</dbReference>
<feature type="domain" description="EAL" evidence="9">
    <location>
        <begin position="707"/>
        <end position="961"/>
    </location>
</feature>
<keyword evidence="5 6" id="KW-0472">Membrane</keyword>
<dbReference type="PROSITE" id="PS50113">
    <property type="entry name" value="PAC"/>
    <property type="match status" value="2"/>
</dbReference>
<reference evidence="12 13" key="2">
    <citation type="journal article" date="2012" name="Int. J. Syst. Evol. Microbiol.">
        <title>Magnetococcus marinus gen. nov., sp. nov., a marine, magnetotactic bacterium that represents a novel lineage (Magnetococcaceae fam. nov.; Magnetococcales ord. nov.) at the base of the Alphaproteobacteria.</title>
        <authorList>
            <person name="Bazylinski D.A."/>
            <person name="Williams T.J."/>
            <person name="Lefevre C.T."/>
            <person name="Berg R.J."/>
            <person name="Zhang C.L."/>
            <person name="Bowser S.S."/>
            <person name="Dean A.J."/>
            <person name="Beveridge T.J."/>
        </authorList>
    </citation>
    <scope>NUCLEOTIDE SEQUENCE [LARGE SCALE GENOMIC DNA]</scope>
    <source>
        <strain evidence="13">ATCC BAA-1437 / JCM 17883 / MC-1</strain>
    </source>
</reference>
<feature type="transmembrane region" description="Helical" evidence="6">
    <location>
        <begin position="196"/>
        <end position="215"/>
    </location>
</feature>
<feature type="domain" description="PAS" evidence="7">
    <location>
        <begin position="408"/>
        <end position="453"/>
    </location>
</feature>
<dbReference type="CDD" id="cd00130">
    <property type="entry name" value="PAS"/>
    <property type="match status" value="2"/>
</dbReference>
<name>A0L9S8_MAGMM</name>
<dbReference type="InterPro" id="IPR043128">
    <property type="entry name" value="Rev_trsase/Diguanyl_cyclase"/>
</dbReference>
<dbReference type="FunFam" id="3.30.70.270:FF:000001">
    <property type="entry name" value="Diguanylate cyclase domain protein"/>
    <property type="match status" value="1"/>
</dbReference>
<dbReference type="PROSITE" id="PS50885">
    <property type="entry name" value="HAMP"/>
    <property type="match status" value="1"/>
</dbReference>
<dbReference type="OrthoDB" id="7251575at2"/>
<reference evidence="13" key="1">
    <citation type="journal article" date="2009" name="Appl. Environ. Microbiol.">
        <title>Complete genome sequence of the chemolithoautotrophic marine magnetotactic coccus strain MC-1.</title>
        <authorList>
            <person name="Schubbe S."/>
            <person name="Williams T.J."/>
            <person name="Xie G."/>
            <person name="Kiss H.E."/>
            <person name="Brettin T.S."/>
            <person name="Martinez D."/>
            <person name="Ross C.A."/>
            <person name="Schuler D."/>
            <person name="Cox B.L."/>
            <person name="Nealson K.H."/>
            <person name="Bazylinski D.A."/>
        </authorList>
    </citation>
    <scope>NUCLEOTIDE SEQUENCE [LARGE SCALE GENOMIC DNA]</scope>
    <source>
        <strain evidence="13">ATCC BAA-1437 / JCM 17883 / MC-1</strain>
    </source>
</reference>
<dbReference type="PROSITE" id="PS50112">
    <property type="entry name" value="PAS"/>
    <property type="match status" value="1"/>
</dbReference>
<dbReference type="PANTHER" id="PTHR44757">
    <property type="entry name" value="DIGUANYLATE CYCLASE DGCP"/>
    <property type="match status" value="1"/>
</dbReference>
<dbReference type="InterPro" id="IPR033480">
    <property type="entry name" value="sCache_2"/>
</dbReference>
<feature type="domain" description="PAC" evidence="8">
    <location>
        <begin position="359"/>
        <end position="411"/>
    </location>
</feature>
<dbReference type="Gene3D" id="3.30.70.270">
    <property type="match status" value="1"/>
</dbReference>
<dbReference type="SMART" id="SM00091">
    <property type="entry name" value="PAS"/>
    <property type="match status" value="2"/>
</dbReference>
<dbReference type="Pfam" id="PF00563">
    <property type="entry name" value="EAL"/>
    <property type="match status" value="1"/>
</dbReference>
<evidence type="ECO:0000259" key="8">
    <source>
        <dbReference type="PROSITE" id="PS50113"/>
    </source>
</evidence>
<dbReference type="GO" id="GO:0007165">
    <property type="term" value="P:signal transduction"/>
    <property type="evidence" value="ECO:0007669"/>
    <property type="project" value="InterPro"/>
</dbReference>
<dbReference type="SMART" id="SM00267">
    <property type="entry name" value="GGDEF"/>
    <property type="match status" value="1"/>
</dbReference>
<dbReference type="PROSITE" id="PS50883">
    <property type="entry name" value="EAL"/>
    <property type="match status" value="1"/>
</dbReference>
<evidence type="ECO:0000256" key="3">
    <source>
        <dbReference type="ARBA" id="ARBA00022692"/>
    </source>
</evidence>
<keyword evidence="2" id="KW-1003">Cell membrane</keyword>
<dbReference type="Proteomes" id="UP000002586">
    <property type="component" value="Chromosome"/>
</dbReference>